<keyword evidence="3" id="KW-1185">Reference proteome</keyword>
<feature type="compositionally biased region" description="Basic residues" evidence="1">
    <location>
        <begin position="640"/>
        <end position="651"/>
    </location>
</feature>
<feature type="compositionally biased region" description="Basic and acidic residues" evidence="1">
    <location>
        <begin position="85"/>
        <end position="103"/>
    </location>
</feature>
<evidence type="ECO:0000313" key="2">
    <source>
        <dbReference type="EMBL" id="KID69847.1"/>
    </source>
</evidence>
<feature type="region of interest" description="Disordered" evidence="1">
    <location>
        <begin position="547"/>
        <end position="651"/>
    </location>
</feature>
<feature type="non-terminal residue" evidence="2">
    <location>
        <position position="1"/>
    </location>
</feature>
<feature type="compositionally biased region" description="Basic and acidic residues" evidence="1">
    <location>
        <begin position="512"/>
        <end position="523"/>
    </location>
</feature>
<gene>
    <name evidence="2" type="ORF">MAN_02361</name>
</gene>
<feature type="compositionally biased region" description="Polar residues" evidence="1">
    <location>
        <begin position="501"/>
        <end position="510"/>
    </location>
</feature>
<sequence>MPRSQMTTGKDLLAMSDAQLCEFMKKNRQRDGSFDFYVDWTVLSKEERDCLAGRLRLIQREVTDKPAANSRPLDLDKLDALLRDVASREDSQSRDRPRARESETQSPDESPQETYKRKEMEAYNNLVNDGGLPLYQIDLLESVSKDPDAYREMLTPFWRRPRSGKPSEMDTFGVRDAIQRQWHRWQNFRKWQLNNRGIDYKDANDDEVFSAHVEDMKRDYREMGWDEQAARLEADPNSLKQPGRWWHSLQKHHNWQRRYQRELGCESLSDYQGAVKARLTQHGFTRSFYLAEDPKQQDKLTTWIEYLGFEYWWLDRYTASKERLKPKHDNAWMELKNQGVVKDGETPEFIRTDASAMQNQFDEDRAWKSMKDAESEAANVLYRTQQDPNRHNIPKKQRRRMLAKARERFSNARETVDSTTRRNDLLLDFVRGTFDYNDAKQDVVDQTNLLEWAVAETRSIEDEQKAATLGREATRKRKESAEDSCIVEPSSKKQKSCASKYGSQPSNSGIGTRDRRSLRSRDVPSADMNRQLDQEGNHCTAQAVPLTEAEAEPVTLGQRKKVAFQDDSSTPPRRRKSKSSARRHDSQTSDRVLRAQNRPTTSASQHPDQHQAQRVQDAKSSSKSPKPKVPSQDFTQGLRRSARLKALRRGA</sequence>
<dbReference type="OrthoDB" id="5419928at2759"/>
<feature type="region of interest" description="Disordered" evidence="1">
    <location>
        <begin position="85"/>
        <end position="116"/>
    </location>
</feature>
<evidence type="ECO:0008006" key="4">
    <source>
        <dbReference type="Google" id="ProtNLM"/>
    </source>
</evidence>
<feature type="compositionally biased region" description="Basic residues" evidence="1">
    <location>
        <begin position="572"/>
        <end position="581"/>
    </location>
</feature>
<evidence type="ECO:0000256" key="1">
    <source>
        <dbReference type="SAM" id="MobiDB-lite"/>
    </source>
</evidence>
<feature type="compositionally biased region" description="Polar residues" evidence="1">
    <location>
        <begin position="104"/>
        <end position="113"/>
    </location>
</feature>
<name>A0A0B4FQ03_METAF</name>
<evidence type="ECO:0000313" key="3">
    <source>
        <dbReference type="Proteomes" id="UP000031186"/>
    </source>
</evidence>
<dbReference type="EMBL" id="AZNF01000002">
    <property type="protein sequence ID" value="KID69847.1"/>
    <property type="molecule type" value="Genomic_DNA"/>
</dbReference>
<dbReference type="VEuPathDB" id="FungiDB:MAN_02361"/>
<comment type="caution">
    <text evidence="2">The sequence shown here is derived from an EMBL/GenBank/DDBJ whole genome shotgun (WGS) entry which is preliminary data.</text>
</comment>
<dbReference type="AlphaFoldDB" id="A0A0B4FQ03"/>
<feature type="compositionally biased region" description="Basic and acidic residues" evidence="1">
    <location>
        <begin position="582"/>
        <end position="593"/>
    </location>
</feature>
<dbReference type="HOGENOM" id="CLU_022835_0_0_1"/>
<accession>A0A0B4FQ03</accession>
<feature type="region of interest" description="Disordered" evidence="1">
    <location>
        <begin position="465"/>
        <end position="523"/>
    </location>
</feature>
<reference evidence="2 3" key="1">
    <citation type="journal article" date="2014" name="Proc. Natl. Acad. Sci. U.S.A.">
        <title>Trajectory and genomic determinants of fungal-pathogen speciation and host adaptation.</title>
        <authorList>
            <person name="Hu X."/>
            <person name="Xiao G."/>
            <person name="Zheng P."/>
            <person name="Shang Y."/>
            <person name="Su Y."/>
            <person name="Zhang X."/>
            <person name="Liu X."/>
            <person name="Zhan S."/>
            <person name="St Leger R.J."/>
            <person name="Wang C."/>
        </authorList>
    </citation>
    <scope>NUCLEOTIDE SEQUENCE [LARGE SCALE GENOMIC DNA]</scope>
    <source>
        <strain evidence="2 3">ARSEF 549</strain>
    </source>
</reference>
<protein>
    <recommendedName>
        <fullName evidence="4">Ankyrin 2,3/unc44</fullName>
    </recommendedName>
</protein>
<organism evidence="2 3">
    <name type="scientific">Metarhizium anisopliae (strain ARSEF 549)</name>
    <dbReference type="NCBI Taxonomy" id="3151832"/>
    <lineage>
        <taxon>Eukaryota</taxon>
        <taxon>Fungi</taxon>
        <taxon>Dikarya</taxon>
        <taxon>Ascomycota</taxon>
        <taxon>Pezizomycotina</taxon>
        <taxon>Sordariomycetes</taxon>
        <taxon>Hypocreomycetidae</taxon>
        <taxon>Hypocreales</taxon>
        <taxon>Clavicipitaceae</taxon>
        <taxon>Metarhizium</taxon>
    </lineage>
</organism>
<proteinExistence type="predicted"/>
<dbReference type="Proteomes" id="UP000031186">
    <property type="component" value="Unassembled WGS sequence"/>
</dbReference>
<feature type="compositionally biased region" description="Polar residues" evidence="1">
    <location>
        <begin position="597"/>
        <end position="614"/>
    </location>
</feature>